<dbReference type="SUPFAM" id="SSF55961">
    <property type="entry name" value="Bet v1-like"/>
    <property type="match status" value="1"/>
</dbReference>
<keyword evidence="3" id="KW-1185">Reference proteome</keyword>
<dbReference type="RefSeq" id="WP_356712594.1">
    <property type="nucleotide sequence ID" value="NZ_JBEXIP010000050.1"/>
</dbReference>
<proteinExistence type="predicted"/>
<evidence type="ECO:0000256" key="1">
    <source>
        <dbReference type="SAM" id="SignalP"/>
    </source>
</evidence>
<dbReference type="Gene3D" id="3.30.530.20">
    <property type="match status" value="1"/>
</dbReference>
<dbReference type="CDD" id="cd08862">
    <property type="entry name" value="SRPBCC_Smu440-like"/>
    <property type="match status" value="1"/>
</dbReference>
<comment type="caution">
    <text evidence="2">The sequence shown here is derived from an EMBL/GenBank/DDBJ whole genome shotgun (WGS) entry which is preliminary data.</text>
</comment>
<feature type="signal peptide" evidence="1">
    <location>
        <begin position="1"/>
        <end position="19"/>
    </location>
</feature>
<dbReference type="EMBL" id="JBEXIP010000050">
    <property type="protein sequence ID" value="MET8438095.1"/>
    <property type="molecule type" value="Genomic_DNA"/>
</dbReference>
<accession>A0ABV2UJR2</accession>
<evidence type="ECO:0000313" key="3">
    <source>
        <dbReference type="Proteomes" id="UP001550044"/>
    </source>
</evidence>
<keyword evidence="1" id="KW-0732">Signal</keyword>
<dbReference type="InterPro" id="IPR023393">
    <property type="entry name" value="START-like_dom_sf"/>
</dbReference>
<gene>
    <name evidence="2" type="ORF">ABZV61_36205</name>
</gene>
<dbReference type="Pfam" id="PF10604">
    <property type="entry name" value="Polyketide_cyc2"/>
    <property type="match status" value="1"/>
</dbReference>
<evidence type="ECO:0000313" key="2">
    <source>
        <dbReference type="EMBL" id="MET8438095.1"/>
    </source>
</evidence>
<reference evidence="2 3" key="1">
    <citation type="submission" date="2024-06" db="EMBL/GenBank/DDBJ databases">
        <title>The Natural Products Discovery Center: Release of the First 8490 Sequenced Strains for Exploring Actinobacteria Biosynthetic Diversity.</title>
        <authorList>
            <person name="Kalkreuter E."/>
            <person name="Kautsar S.A."/>
            <person name="Yang D."/>
            <person name="Bader C.D."/>
            <person name="Teijaro C.N."/>
            <person name="Fluegel L."/>
            <person name="Davis C.M."/>
            <person name="Simpson J.R."/>
            <person name="Lauterbach L."/>
            <person name="Steele A.D."/>
            <person name="Gui C."/>
            <person name="Meng S."/>
            <person name="Li G."/>
            <person name="Viehrig K."/>
            <person name="Ye F."/>
            <person name="Su P."/>
            <person name="Kiefer A.F."/>
            <person name="Nichols A."/>
            <person name="Cepeda A.J."/>
            <person name="Yan W."/>
            <person name="Fan B."/>
            <person name="Jiang Y."/>
            <person name="Adhikari A."/>
            <person name="Zheng C.-J."/>
            <person name="Schuster L."/>
            <person name="Cowan T.M."/>
            <person name="Smanski M.J."/>
            <person name="Chevrette M.G."/>
            <person name="De Carvalho L.P.S."/>
            <person name="Shen B."/>
        </authorList>
    </citation>
    <scope>NUCLEOTIDE SEQUENCE [LARGE SCALE GENOMIC DNA]</scope>
    <source>
        <strain evidence="2 3">NPDC005137</strain>
    </source>
</reference>
<feature type="chain" id="PRO_5045807632" evidence="1">
    <location>
        <begin position="20"/>
        <end position="192"/>
    </location>
</feature>
<dbReference type="Proteomes" id="UP001550044">
    <property type="component" value="Unassembled WGS sequence"/>
</dbReference>
<dbReference type="InterPro" id="IPR019587">
    <property type="entry name" value="Polyketide_cyclase/dehydratase"/>
</dbReference>
<protein>
    <submittedName>
        <fullName evidence="2">SRPBCC family protein</fullName>
    </submittedName>
</protein>
<organism evidence="2 3">
    <name type="scientific">Streptomyces sp. 900116325</name>
    <dbReference type="NCBI Taxonomy" id="3154295"/>
    <lineage>
        <taxon>Bacteria</taxon>
        <taxon>Bacillati</taxon>
        <taxon>Actinomycetota</taxon>
        <taxon>Actinomycetes</taxon>
        <taxon>Kitasatosporales</taxon>
        <taxon>Streptomycetaceae</taxon>
        <taxon>Streptomyces</taxon>
    </lineage>
</organism>
<name>A0ABV2UJR2_9ACTN</name>
<sequence>MRAVTAVPLAALSVVLVVAASGVASGHSHDHSGKASYSRSLTCAGVHPDVTAPVITRKSIVINAPLDTIWKVQTDVENWPTWQPNVTSVVKDTPGALRSGSVFRWATEGLDITSTVKRVEHGKCLAWGGPAQGINAIHVWTFTPTKDRVLVHTEESWTGAPVVANTATLQAALDTSLQNWMNNLKHESESHS</sequence>